<evidence type="ECO:0008006" key="4">
    <source>
        <dbReference type="Google" id="ProtNLM"/>
    </source>
</evidence>
<dbReference type="PROSITE" id="PS51192">
    <property type="entry name" value="HELICASE_ATP_BIND_1"/>
    <property type="match status" value="1"/>
</dbReference>
<dbReference type="PANTHER" id="PTHR47396:SF1">
    <property type="entry name" value="ATP-DEPENDENT HELICASE IRC3-RELATED"/>
    <property type="match status" value="1"/>
</dbReference>
<accession>A0A6C0JX22</accession>
<dbReference type="PROSITE" id="PS51194">
    <property type="entry name" value="HELICASE_CTER"/>
    <property type="match status" value="1"/>
</dbReference>
<dbReference type="Gene3D" id="3.40.50.150">
    <property type="entry name" value="Vaccinia Virus protein VP39"/>
    <property type="match status" value="1"/>
</dbReference>
<dbReference type="SUPFAM" id="SSF53335">
    <property type="entry name" value="S-adenosyl-L-methionine-dependent methyltransferases"/>
    <property type="match status" value="1"/>
</dbReference>
<dbReference type="GO" id="GO:0016787">
    <property type="term" value="F:hydrolase activity"/>
    <property type="evidence" value="ECO:0007669"/>
    <property type="project" value="InterPro"/>
</dbReference>
<protein>
    <recommendedName>
        <fullName evidence="4">Helicase ATP-binding domain-containing protein</fullName>
    </recommendedName>
</protein>
<dbReference type="InterPro" id="IPR029063">
    <property type="entry name" value="SAM-dependent_MTases_sf"/>
</dbReference>
<dbReference type="InterPro" id="IPR050742">
    <property type="entry name" value="Helicase_Restrict-Modif_Enz"/>
</dbReference>
<name>A0A6C0JX22_9ZZZZ</name>
<dbReference type="InterPro" id="IPR027417">
    <property type="entry name" value="P-loop_NTPase"/>
</dbReference>
<feature type="domain" description="Helicase C-terminal" evidence="2">
    <location>
        <begin position="265"/>
        <end position="446"/>
    </location>
</feature>
<dbReference type="SMART" id="SM00490">
    <property type="entry name" value="HELICc"/>
    <property type="match status" value="1"/>
</dbReference>
<sequence length="1165" mass="135942">MKIEKYRKNVKNNKMWTHQKKCIKKLQDFFIKRENMKCLVKMFCGTGKSRIAMWSALKWCKCLAIFVFPTIALTNQFANDYLKDTKTWKEAKHMSKLSVCSKNESIDDSTIEFSTDENEIIDFINKTGKKLVTVTYSSFPKLMSILKEQNCKVDIMIFDEAHHITGDAITTCLKDQSFNDIVEKSIYFTATAHDLINSGDNLCGETIFEYSHYQAVEDGICNDFDICIDIFTPKEQGSKNYMADPDNEEDIDVFKQEKLGLLYDALARAILQTSNTKALTFHNRSTTSHKTNTDVIEFAKPMVFRQHFERVCKDEFPESIVPKITLKGIVGTTKNRTSILKEFDETSEEQVYVISSCKTIGEGIDTKTGNMIMFADPRENITSLIQAIGRATRKTENTKRKSTILLPVYVNMDLYRDCETIEDKDKVLREEMCKYGNFDVVLNVLAALHQDDKEYYDLCLNYPAKFSPKEVKESLEKQGCTVEPKTYTRDELCEKYNSKYNTDDESLFTDIGEQNECKIEVFTQSMEEPIEIYNEEGEGIMRFMYNEDEDNFVVVKDKKKKIVASKRKPFKITINVNDDFRVMWKISDVTLTSMLTTAVTNAYIESFIGTDKEKIDMEKAKKVVAHFKRCGEMPKQNINRKEECMLAAWVSRLKRALDGKKDAGIWYPSVKLYLDENILNWRNVVDQEQIALGRAKECYEWFKQYGKLPSKSFVKGREYERKLGYWLHGQRCAIKGKGNICYLSVKKYLDENIPGWNDDLETKSLNKAKECVEWIRTNGCKPSRINRNDKRGREKEHELATWLHDRKCSLKDSKIKSYPSVIKYLDKEIPGWSDEREKIILDKAKECAVWFKNNKKMPKQYYSEQKKKDNEKEHELGVWLDQQRLNLRKEKIKPIIKKYLDKEIPGWQGEIKRSFEQIKQEKQKTIPLISQLHKKYKTMHSNNYKLKMTSELFIEYHQLAKKIDTFDDTEQHVPTFIAGQIKKMLKNIIGLRKTKIIDLGNGTFNLPIALFDIFKKKKNKERLTNLLVDNYLGIDVIDARKQDGLINDPKEITKSLNFISADIATMENVVDDDVFDIAVLSRSLWATNKNDVLKEARRVVKHGGRLIVCEPFMRWWDKETKTNKLVPLLQKNGWIIVDKINTELGQDDKYNVFFYIICRKDDYEN</sequence>
<evidence type="ECO:0000313" key="3">
    <source>
        <dbReference type="EMBL" id="QHU08418.1"/>
    </source>
</evidence>
<dbReference type="CDD" id="cd18785">
    <property type="entry name" value="SF2_C"/>
    <property type="match status" value="1"/>
</dbReference>
<evidence type="ECO:0000259" key="1">
    <source>
        <dbReference type="PROSITE" id="PS51192"/>
    </source>
</evidence>
<dbReference type="Pfam" id="PF04851">
    <property type="entry name" value="ResIII"/>
    <property type="match status" value="1"/>
</dbReference>
<organism evidence="3">
    <name type="scientific">viral metagenome</name>
    <dbReference type="NCBI Taxonomy" id="1070528"/>
    <lineage>
        <taxon>unclassified sequences</taxon>
        <taxon>metagenomes</taxon>
        <taxon>organismal metagenomes</taxon>
    </lineage>
</organism>
<dbReference type="PANTHER" id="PTHR47396">
    <property type="entry name" value="TYPE I RESTRICTION ENZYME ECOKI R PROTEIN"/>
    <property type="match status" value="1"/>
</dbReference>
<dbReference type="InterPro" id="IPR014001">
    <property type="entry name" value="Helicase_ATP-bd"/>
</dbReference>
<dbReference type="SUPFAM" id="SSF52540">
    <property type="entry name" value="P-loop containing nucleoside triphosphate hydrolases"/>
    <property type="match status" value="1"/>
</dbReference>
<dbReference type="GO" id="GO:0005829">
    <property type="term" value="C:cytosol"/>
    <property type="evidence" value="ECO:0007669"/>
    <property type="project" value="TreeGrafter"/>
</dbReference>
<dbReference type="SMART" id="SM00487">
    <property type="entry name" value="DEXDc"/>
    <property type="match status" value="1"/>
</dbReference>
<evidence type="ECO:0000259" key="2">
    <source>
        <dbReference type="PROSITE" id="PS51194"/>
    </source>
</evidence>
<dbReference type="Pfam" id="PF00271">
    <property type="entry name" value="Helicase_C"/>
    <property type="match status" value="1"/>
</dbReference>
<dbReference type="EMBL" id="MN740696">
    <property type="protein sequence ID" value="QHU08418.1"/>
    <property type="molecule type" value="Genomic_DNA"/>
</dbReference>
<feature type="domain" description="Helicase ATP-binding" evidence="1">
    <location>
        <begin position="29"/>
        <end position="210"/>
    </location>
</feature>
<dbReference type="Gene3D" id="3.40.50.300">
    <property type="entry name" value="P-loop containing nucleotide triphosphate hydrolases"/>
    <property type="match status" value="2"/>
</dbReference>
<dbReference type="InterPro" id="IPR001650">
    <property type="entry name" value="Helicase_C-like"/>
</dbReference>
<dbReference type="InterPro" id="IPR006935">
    <property type="entry name" value="Helicase/UvrB_N"/>
</dbReference>
<dbReference type="InterPro" id="IPR025714">
    <property type="entry name" value="Methyltranfer_dom"/>
</dbReference>
<dbReference type="AlphaFoldDB" id="A0A6C0JX22"/>
<proteinExistence type="predicted"/>
<dbReference type="Pfam" id="PF13847">
    <property type="entry name" value="Methyltransf_31"/>
    <property type="match status" value="1"/>
</dbReference>
<dbReference type="GO" id="GO:0003677">
    <property type="term" value="F:DNA binding"/>
    <property type="evidence" value="ECO:0007669"/>
    <property type="project" value="InterPro"/>
</dbReference>
<dbReference type="GO" id="GO:0005524">
    <property type="term" value="F:ATP binding"/>
    <property type="evidence" value="ECO:0007669"/>
    <property type="project" value="InterPro"/>
</dbReference>
<reference evidence="3" key="1">
    <citation type="journal article" date="2020" name="Nature">
        <title>Giant virus diversity and host interactions through global metagenomics.</title>
        <authorList>
            <person name="Schulz F."/>
            <person name="Roux S."/>
            <person name="Paez-Espino D."/>
            <person name="Jungbluth S."/>
            <person name="Walsh D.A."/>
            <person name="Denef V.J."/>
            <person name="McMahon K.D."/>
            <person name="Konstantinidis K.T."/>
            <person name="Eloe-Fadrosh E.A."/>
            <person name="Kyrpides N.C."/>
            <person name="Woyke T."/>
        </authorList>
    </citation>
    <scope>NUCLEOTIDE SEQUENCE</scope>
    <source>
        <strain evidence="3">GVMAG-S-1062768-28</strain>
    </source>
</reference>